<evidence type="ECO:0000256" key="1">
    <source>
        <dbReference type="SAM" id="MobiDB-lite"/>
    </source>
</evidence>
<keyword evidence="3" id="KW-1185">Reference proteome</keyword>
<accession>A0A5B7ET36</accession>
<evidence type="ECO:0000313" key="2">
    <source>
        <dbReference type="EMBL" id="MPC36388.1"/>
    </source>
</evidence>
<proteinExistence type="predicted"/>
<dbReference type="AlphaFoldDB" id="A0A5B7ET36"/>
<sequence>MEFRHELSLGCPSDKSKDFSSPLRYCSCHGMVMTRRPGGEVAWRQHWEQSQQISKYCLYHLTTPKLSHIGNF</sequence>
<comment type="caution">
    <text evidence="2">The sequence shown here is derived from an EMBL/GenBank/DDBJ whole genome shotgun (WGS) entry which is preliminary data.</text>
</comment>
<protein>
    <submittedName>
        <fullName evidence="2">Uncharacterized protein</fullName>
    </submittedName>
</protein>
<dbReference type="EMBL" id="VSRR010003506">
    <property type="protein sequence ID" value="MPC36388.1"/>
    <property type="molecule type" value="Genomic_DNA"/>
</dbReference>
<organism evidence="2 3">
    <name type="scientific">Portunus trituberculatus</name>
    <name type="common">Swimming crab</name>
    <name type="synonym">Neptunus trituberculatus</name>
    <dbReference type="NCBI Taxonomy" id="210409"/>
    <lineage>
        <taxon>Eukaryota</taxon>
        <taxon>Metazoa</taxon>
        <taxon>Ecdysozoa</taxon>
        <taxon>Arthropoda</taxon>
        <taxon>Crustacea</taxon>
        <taxon>Multicrustacea</taxon>
        <taxon>Malacostraca</taxon>
        <taxon>Eumalacostraca</taxon>
        <taxon>Eucarida</taxon>
        <taxon>Decapoda</taxon>
        <taxon>Pleocyemata</taxon>
        <taxon>Brachyura</taxon>
        <taxon>Eubrachyura</taxon>
        <taxon>Portunoidea</taxon>
        <taxon>Portunidae</taxon>
        <taxon>Portuninae</taxon>
        <taxon>Portunus</taxon>
    </lineage>
</organism>
<gene>
    <name evidence="2" type="ORF">E2C01_029845</name>
</gene>
<dbReference type="Proteomes" id="UP000324222">
    <property type="component" value="Unassembled WGS sequence"/>
</dbReference>
<name>A0A5B7ET36_PORTR</name>
<reference evidence="2 3" key="1">
    <citation type="submission" date="2019-05" db="EMBL/GenBank/DDBJ databases">
        <title>Another draft genome of Portunus trituberculatus and its Hox gene families provides insights of decapod evolution.</title>
        <authorList>
            <person name="Jeong J.-H."/>
            <person name="Song I."/>
            <person name="Kim S."/>
            <person name="Choi T."/>
            <person name="Kim D."/>
            <person name="Ryu S."/>
            <person name="Kim W."/>
        </authorList>
    </citation>
    <scope>NUCLEOTIDE SEQUENCE [LARGE SCALE GENOMIC DNA]</scope>
    <source>
        <tissue evidence="2">Muscle</tissue>
    </source>
</reference>
<feature type="region of interest" description="Disordered" evidence="1">
    <location>
        <begin position="1"/>
        <end position="20"/>
    </location>
</feature>
<evidence type="ECO:0000313" key="3">
    <source>
        <dbReference type="Proteomes" id="UP000324222"/>
    </source>
</evidence>